<name>A0A0G4G3I5_9ALVE</name>
<keyword evidence="2" id="KW-1133">Transmembrane helix</keyword>
<reference evidence="3" key="1">
    <citation type="submission" date="2014-11" db="EMBL/GenBank/DDBJ databases">
        <authorList>
            <person name="Otto D Thomas"/>
            <person name="Naeem Raeece"/>
        </authorList>
    </citation>
    <scope>NUCLEOTIDE SEQUENCE</scope>
</reference>
<proteinExistence type="predicted"/>
<feature type="region of interest" description="Disordered" evidence="1">
    <location>
        <begin position="173"/>
        <end position="313"/>
    </location>
</feature>
<accession>A0A0G4G3I5</accession>
<feature type="compositionally biased region" description="Basic and acidic residues" evidence="1">
    <location>
        <begin position="218"/>
        <end position="270"/>
    </location>
</feature>
<organism evidence="3">
    <name type="scientific">Chromera velia CCMP2878</name>
    <dbReference type="NCBI Taxonomy" id="1169474"/>
    <lineage>
        <taxon>Eukaryota</taxon>
        <taxon>Sar</taxon>
        <taxon>Alveolata</taxon>
        <taxon>Colpodellida</taxon>
        <taxon>Chromeraceae</taxon>
        <taxon>Chromera</taxon>
    </lineage>
</organism>
<keyword evidence="2" id="KW-0472">Membrane</keyword>
<sequence>MLTDERRTSTEEGRERERERERGGGGGARRPSPSSVRRRLSFQESATNPGWINFVLDILLPTILLVFAFLAGALRVMCLVSEAGLIIWGFVVSENIREAGVPSKCSKDFHLTVWILCLLFVIWFGLLCICVPCCLFCGILTLFLAVGAGHAMGGDDRETDGFALGGTQAVAGGYGSTGSTEPGGERPSVSASSEDPSGLPSGATGESEWPVATQTTQHLEESGTEGRRSFASKREALQEEDRGGGGRAEEEIDLEKGENEAGEEKEKEGRPQSLGEQEGGGQGGANANGNEESAASQSQHDAGDHAGGIQENV</sequence>
<dbReference type="AlphaFoldDB" id="A0A0G4G3I5"/>
<evidence type="ECO:0000256" key="2">
    <source>
        <dbReference type="SAM" id="Phobius"/>
    </source>
</evidence>
<gene>
    <name evidence="3" type="ORF">Cvel_4135</name>
</gene>
<feature type="transmembrane region" description="Helical" evidence="2">
    <location>
        <begin position="113"/>
        <end position="146"/>
    </location>
</feature>
<evidence type="ECO:0008006" key="4">
    <source>
        <dbReference type="Google" id="ProtNLM"/>
    </source>
</evidence>
<evidence type="ECO:0000256" key="1">
    <source>
        <dbReference type="SAM" id="MobiDB-lite"/>
    </source>
</evidence>
<feature type="compositionally biased region" description="Basic and acidic residues" evidence="1">
    <location>
        <begin position="1"/>
        <end position="23"/>
    </location>
</feature>
<dbReference type="EMBL" id="CDMZ01000860">
    <property type="protein sequence ID" value="CEM22823.1"/>
    <property type="molecule type" value="Genomic_DNA"/>
</dbReference>
<dbReference type="VEuPathDB" id="CryptoDB:Cvel_4135"/>
<evidence type="ECO:0000313" key="3">
    <source>
        <dbReference type="EMBL" id="CEM22823.1"/>
    </source>
</evidence>
<keyword evidence="2" id="KW-0812">Transmembrane</keyword>
<feature type="compositionally biased region" description="Low complexity" evidence="1">
    <location>
        <begin position="287"/>
        <end position="298"/>
    </location>
</feature>
<feature type="transmembrane region" description="Helical" evidence="2">
    <location>
        <begin position="50"/>
        <end position="69"/>
    </location>
</feature>
<protein>
    <recommendedName>
        <fullName evidence="4">Transmembrane protein</fullName>
    </recommendedName>
</protein>
<feature type="transmembrane region" description="Helical" evidence="2">
    <location>
        <begin position="76"/>
        <end position="93"/>
    </location>
</feature>
<feature type="compositionally biased region" description="Gly residues" evidence="1">
    <location>
        <begin position="277"/>
        <end position="286"/>
    </location>
</feature>
<feature type="region of interest" description="Disordered" evidence="1">
    <location>
        <begin position="1"/>
        <end position="37"/>
    </location>
</feature>